<accession>A0A8W8NCP1</accession>
<evidence type="ECO:0000256" key="1">
    <source>
        <dbReference type="SAM" id="MobiDB-lite"/>
    </source>
</evidence>
<evidence type="ECO:0000313" key="5">
    <source>
        <dbReference type="Proteomes" id="UP000005408"/>
    </source>
</evidence>
<keyword evidence="5" id="KW-1185">Reference proteome</keyword>
<feature type="transmembrane region" description="Helical" evidence="2">
    <location>
        <begin position="363"/>
        <end position="391"/>
    </location>
</feature>
<evidence type="ECO:0000256" key="2">
    <source>
        <dbReference type="SAM" id="Phobius"/>
    </source>
</evidence>
<feature type="region of interest" description="Disordered" evidence="1">
    <location>
        <begin position="397"/>
        <end position="420"/>
    </location>
</feature>
<reference evidence="4" key="1">
    <citation type="submission" date="2022-08" db="UniProtKB">
        <authorList>
            <consortium name="EnsemblMetazoa"/>
        </authorList>
    </citation>
    <scope>IDENTIFICATION</scope>
    <source>
        <strain evidence="4">05x7-T-G4-1.051#20</strain>
    </source>
</reference>
<dbReference type="SUPFAM" id="SSF56436">
    <property type="entry name" value="C-type lectin-like"/>
    <property type="match status" value="1"/>
</dbReference>
<dbReference type="InterPro" id="IPR002889">
    <property type="entry name" value="WSC_carb-bd"/>
</dbReference>
<evidence type="ECO:0000259" key="3">
    <source>
        <dbReference type="PROSITE" id="PS51212"/>
    </source>
</evidence>
<dbReference type="EnsemblMetazoa" id="G5236.2">
    <property type="protein sequence ID" value="G5236.2:cds"/>
    <property type="gene ID" value="G5236"/>
</dbReference>
<sequence>MVRQSFDILKVVFSLLLAKVTVVTCSTFVSTLQPRSDWQSARIYCNDNYSGSILGKEVPKLLLNHVTSYEPDEYLWTNIYHGLSPWIIYKGCFDNTKITPSPPYQIVPNESDQAGTTTGSCFRSCSKLRTPYFGIQGKQCFCLTSLQHFVRNSSQCTYSCAENLAKCGGPDAISLYKSYLPSKKDMHENRQCATVTCDQSNKHLYRAHRCSNQFQALCSNGDISPEKVSLKKSRQFCSQRKSQIVSDDVDQVCQGVVIDNVTQYWMDLHRYPIGPFEAEFNETVGLPFSCTKYSNETYAETSCEEEYPFVCVVDITKTNAELLCSSEKQKEVQGYTVRDSQLVAVTMKTLCDEVIPPVMYLKYLSYSGVIGLSVSGGLVLLGCCIVSLICCSKRNKKPKERPHTEMTNVQYSPVKKTEKV</sequence>
<keyword evidence="2" id="KW-1133">Transmembrane helix</keyword>
<dbReference type="InterPro" id="IPR016187">
    <property type="entry name" value="CTDL_fold"/>
</dbReference>
<organism evidence="4 5">
    <name type="scientific">Magallana gigas</name>
    <name type="common">Pacific oyster</name>
    <name type="synonym">Crassostrea gigas</name>
    <dbReference type="NCBI Taxonomy" id="29159"/>
    <lineage>
        <taxon>Eukaryota</taxon>
        <taxon>Metazoa</taxon>
        <taxon>Spiralia</taxon>
        <taxon>Lophotrochozoa</taxon>
        <taxon>Mollusca</taxon>
        <taxon>Bivalvia</taxon>
        <taxon>Autobranchia</taxon>
        <taxon>Pteriomorphia</taxon>
        <taxon>Ostreida</taxon>
        <taxon>Ostreoidea</taxon>
        <taxon>Ostreidae</taxon>
        <taxon>Magallana</taxon>
    </lineage>
</organism>
<dbReference type="EnsemblMetazoa" id="G5236.1">
    <property type="protein sequence ID" value="G5236.1:cds"/>
    <property type="gene ID" value="G5236"/>
</dbReference>
<proteinExistence type="predicted"/>
<evidence type="ECO:0000313" key="4">
    <source>
        <dbReference type="EnsemblMetazoa" id="G5236.3:cds"/>
    </source>
</evidence>
<dbReference type="EnsemblMetazoa" id="G5236.3">
    <property type="protein sequence ID" value="G5236.3:cds"/>
    <property type="gene ID" value="G5236"/>
</dbReference>
<dbReference type="AlphaFoldDB" id="A0A8W8NCP1"/>
<feature type="domain" description="WSC" evidence="3">
    <location>
        <begin position="86"/>
        <end position="179"/>
    </location>
</feature>
<keyword evidence="2" id="KW-0472">Membrane</keyword>
<dbReference type="Pfam" id="PF01822">
    <property type="entry name" value="WSC"/>
    <property type="match status" value="1"/>
</dbReference>
<dbReference type="PROSITE" id="PS51212">
    <property type="entry name" value="WSC"/>
    <property type="match status" value="1"/>
</dbReference>
<name>A0A8W8NCP1_MAGGI</name>
<protein>
    <recommendedName>
        <fullName evidence="3">WSC domain-containing protein</fullName>
    </recommendedName>
</protein>
<keyword evidence="2" id="KW-0812">Transmembrane</keyword>
<dbReference type="Proteomes" id="UP000005408">
    <property type="component" value="Unassembled WGS sequence"/>
</dbReference>